<feature type="domain" description="NADP-dependent oxidoreductase" evidence="7">
    <location>
        <begin position="15"/>
        <end position="268"/>
    </location>
</feature>
<gene>
    <name evidence="8" type="ORF">G7057_02340</name>
</gene>
<comment type="similarity">
    <text evidence="1">Belongs to the aldo/keto reductase family.</text>
</comment>
<keyword evidence="2" id="KW-0521">NADP</keyword>
<dbReference type="CDD" id="cd19071">
    <property type="entry name" value="AKR_AKR1-5-like"/>
    <property type="match status" value="1"/>
</dbReference>
<feature type="binding site" evidence="5">
    <location>
        <position position="118"/>
    </location>
    <ligand>
        <name>substrate</name>
    </ligand>
</feature>
<evidence type="ECO:0000256" key="2">
    <source>
        <dbReference type="ARBA" id="ARBA00022857"/>
    </source>
</evidence>
<dbReference type="InterPro" id="IPR036812">
    <property type="entry name" value="NAD(P)_OxRdtase_dom_sf"/>
</dbReference>
<evidence type="ECO:0000256" key="1">
    <source>
        <dbReference type="ARBA" id="ARBA00007905"/>
    </source>
</evidence>
<name>A0A6G7K833_9LACT</name>
<protein>
    <submittedName>
        <fullName evidence="8">Aldo/keto reductase</fullName>
    </submittedName>
</protein>
<keyword evidence="9" id="KW-1185">Reference proteome</keyword>
<dbReference type="PRINTS" id="PR00069">
    <property type="entry name" value="ALDKETRDTASE"/>
</dbReference>
<evidence type="ECO:0000256" key="5">
    <source>
        <dbReference type="PIRSR" id="PIRSR000097-2"/>
    </source>
</evidence>
<keyword evidence="3" id="KW-0560">Oxidoreductase</keyword>
<dbReference type="Proteomes" id="UP000501451">
    <property type="component" value="Chromosome"/>
</dbReference>
<evidence type="ECO:0000259" key="7">
    <source>
        <dbReference type="Pfam" id="PF00248"/>
    </source>
</evidence>
<evidence type="ECO:0000313" key="8">
    <source>
        <dbReference type="EMBL" id="QII81429.1"/>
    </source>
</evidence>
<feature type="active site" description="Proton donor" evidence="4">
    <location>
        <position position="57"/>
    </location>
</feature>
<dbReference type="AlphaFoldDB" id="A0A6G7K833"/>
<dbReference type="Gene3D" id="3.20.20.100">
    <property type="entry name" value="NADP-dependent oxidoreductase domain"/>
    <property type="match status" value="1"/>
</dbReference>
<dbReference type="PROSITE" id="PS00798">
    <property type="entry name" value="ALDOKETO_REDUCTASE_1"/>
    <property type="match status" value="1"/>
</dbReference>
<proteinExistence type="inferred from homology"/>
<dbReference type="KEGG" id="jar:G7057_02340"/>
<evidence type="ECO:0000313" key="9">
    <source>
        <dbReference type="Proteomes" id="UP000501451"/>
    </source>
</evidence>
<sequence length="269" mass="30264">MELIRLNNGLEIEVIGSGTNTFGKEDRNYMGAINNDTTELASAITAGYRHFDTAISYRNEGVVGLAVKESGIDRDDFFLTSKIPGEPDYMGNEEAIIKAVESSLKALQTDYIDLYLVHHPWDSLEDMLAGWRVLEKYVDQGVLKAIGVSNFNEEQLAYFIEHARIKPAVNQIESHAGKWNHEIIAYSLENGIIPEAWGPLSRTTDEARAILTEIGKAYNKTWAQVVIRYQLDLGMITIPKSHNAERQKDNLAVFDFELTETERKKIAAL</sequence>
<dbReference type="InterPro" id="IPR018170">
    <property type="entry name" value="Aldo/ket_reductase_CS"/>
</dbReference>
<evidence type="ECO:0000256" key="4">
    <source>
        <dbReference type="PIRSR" id="PIRSR000097-1"/>
    </source>
</evidence>
<dbReference type="EMBL" id="CP049740">
    <property type="protein sequence ID" value="QII81429.1"/>
    <property type="molecule type" value="Genomic_DNA"/>
</dbReference>
<accession>A0A6G7K833</accession>
<dbReference type="SUPFAM" id="SSF51430">
    <property type="entry name" value="NAD(P)-linked oxidoreductase"/>
    <property type="match status" value="1"/>
</dbReference>
<dbReference type="InterPro" id="IPR023210">
    <property type="entry name" value="NADP_OxRdtase_dom"/>
</dbReference>
<dbReference type="PIRSF" id="PIRSF000097">
    <property type="entry name" value="AKR"/>
    <property type="match status" value="1"/>
</dbReference>
<dbReference type="RefSeq" id="WP_166161048.1">
    <property type="nucleotide sequence ID" value="NZ_CP049740.1"/>
</dbReference>
<evidence type="ECO:0000256" key="6">
    <source>
        <dbReference type="PIRSR" id="PIRSR000097-3"/>
    </source>
</evidence>
<dbReference type="GO" id="GO:0016616">
    <property type="term" value="F:oxidoreductase activity, acting on the CH-OH group of donors, NAD or NADP as acceptor"/>
    <property type="evidence" value="ECO:0007669"/>
    <property type="project" value="UniProtKB-ARBA"/>
</dbReference>
<dbReference type="PANTHER" id="PTHR43827">
    <property type="entry name" value="2,5-DIKETO-D-GLUCONIC ACID REDUCTASE"/>
    <property type="match status" value="1"/>
</dbReference>
<dbReference type="Pfam" id="PF00248">
    <property type="entry name" value="Aldo_ket_red"/>
    <property type="match status" value="1"/>
</dbReference>
<feature type="site" description="Lowers pKa of active site Tyr" evidence="6">
    <location>
        <position position="82"/>
    </location>
</feature>
<dbReference type="FunFam" id="3.20.20.100:FF:000002">
    <property type="entry name" value="2,5-diketo-D-gluconic acid reductase A"/>
    <property type="match status" value="1"/>
</dbReference>
<dbReference type="PANTHER" id="PTHR43827:SF3">
    <property type="entry name" value="NADP-DEPENDENT OXIDOREDUCTASE DOMAIN-CONTAINING PROTEIN"/>
    <property type="match status" value="1"/>
</dbReference>
<reference evidence="8 9" key="1">
    <citation type="journal article" date="2017" name="Int. J. Syst. Evol. Microbiol.">
        <title>Jeotgalibaca porci sp. nov. and Jeotgalibaca arthritidis sp. nov., isolated from pigs, and emended description of the genus Jeotgalibaca.</title>
        <authorList>
            <person name="Zamora L."/>
            <person name="Perez-Sancho M."/>
            <person name="Dominguez L."/>
            <person name="Fernandez-Garayzabal J.F."/>
            <person name="Vela A.I."/>
        </authorList>
    </citation>
    <scope>NUCLEOTIDE SEQUENCE [LARGE SCALE GENOMIC DNA]</scope>
    <source>
        <strain evidence="8 9">CECT 9157</strain>
    </source>
</reference>
<organism evidence="8 9">
    <name type="scientific">Jeotgalibaca arthritidis</name>
    <dbReference type="NCBI Taxonomy" id="1868794"/>
    <lineage>
        <taxon>Bacteria</taxon>
        <taxon>Bacillati</taxon>
        <taxon>Bacillota</taxon>
        <taxon>Bacilli</taxon>
        <taxon>Lactobacillales</taxon>
        <taxon>Carnobacteriaceae</taxon>
        <taxon>Jeotgalibaca</taxon>
    </lineage>
</organism>
<dbReference type="InterPro" id="IPR020471">
    <property type="entry name" value="AKR"/>
</dbReference>
<evidence type="ECO:0000256" key="3">
    <source>
        <dbReference type="ARBA" id="ARBA00023002"/>
    </source>
</evidence>